<dbReference type="InterPro" id="IPR003718">
    <property type="entry name" value="OsmC/Ohr_fam"/>
</dbReference>
<dbReference type="InterPro" id="IPR052707">
    <property type="entry name" value="OsmC_Ohr_Peroxiredoxin"/>
</dbReference>
<dbReference type="Proteomes" id="UP000625551">
    <property type="component" value="Unassembled WGS sequence"/>
</dbReference>
<feature type="region of interest" description="Disordered" evidence="1">
    <location>
        <begin position="1"/>
        <end position="23"/>
    </location>
</feature>
<dbReference type="InterPro" id="IPR015946">
    <property type="entry name" value="KH_dom-like_a/b"/>
</dbReference>
<accession>A0ABR7XKF8</accession>
<dbReference type="Gene3D" id="3.30.300.20">
    <property type="match status" value="1"/>
</dbReference>
<comment type="caution">
    <text evidence="2">The sequence shown here is derived from an EMBL/GenBank/DDBJ whole genome shotgun (WGS) entry which is preliminary data.</text>
</comment>
<name>A0ABR7XKF8_9BACT</name>
<proteinExistence type="predicted"/>
<dbReference type="InterPro" id="IPR019904">
    <property type="entry name" value="Peroxiredoxin_OsmC"/>
</dbReference>
<evidence type="ECO:0000313" key="3">
    <source>
        <dbReference type="Proteomes" id="UP000625551"/>
    </source>
</evidence>
<dbReference type="InterPro" id="IPR036102">
    <property type="entry name" value="OsmC/Ohrsf"/>
</dbReference>
<evidence type="ECO:0000313" key="2">
    <source>
        <dbReference type="EMBL" id="MBD1398431.1"/>
    </source>
</evidence>
<dbReference type="SUPFAM" id="SSF82784">
    <property type="entry name" value="OsmC-like"/>
    <property type="match status" value="1"/>
</dbReference>
<gene>
    <name evidence="2" type="ORF">H9Q13_14765</name>
</gene>
<dbReference type="Pfam" id="PF02566">
    <property type="entry name" value="OsmC"/>
    <property type="match status" value="1"/>
</dbReference>
<keyword evidence="3" id="KW-1185">Reference proteome</keyword>
<organism evidence="2 3">
    <name type="scientific">Pontibacter aquaedesilientis</name>
    <dbReference type="NCBI Taxonomy" id="2766980"/>
    <lineage>
        <taxon>Bacteria</taxon>
        <taxon>Pseudomonadati</taxon>
        <taxon>Bacteroidota</taxon>
        <taxon>Cytophagia</taxon>
        <taxon>Cytophagales</taxon>
        <taxon>Hymenobacteraceae</taxon>
        <taxon>Pontibacter</taxon>
    </lineage>
</organism>
<dbReference type="NCBIfam" id="TIGR03562">
    <property type="entry name" value="osmo_induc_OsmC"/>
    <property type="match status" value="1"/>
</dbReference>
<dbReference type="PANTHER" id="PTHR42830">
    <property type="entry name" value="OSMOTICALLY INDUCIBLE FAMILY PROTEIN"/>
    <property type="match status" value="1"/>
</dbReference>
<sequence length="144" mass="15453">MKKSTAKAQWNKGLKNGSGEVESGTGHFKVSYTFASRFGDDTSATNPEELIGAAHSGCFSMFLSALLEKANYQPETIRTVATVHLGEKDGGPHVMKIELNTEASVPEIEDEEFQKLAQEAKAKCPISKALGAVPEIILTAALKK</sequence>
<evidence type="ECO:0000256" key="1">
    <source>
        <dbReference type="SAM" id="MobiDB-lite"/>
    </source>
</evidence>
<dbReference type="PANTHER" id="PTHR42830:SF1">
    <property type="entry name" value="OSMOTICALLY INDUCIBLE FAMILY PROTEIN"/>
    <property type="match status" value="1"/>
</dbReference>
<dbReference type="EMBL" id="JACXAJ010000008">
    <property type="protein sequence ID" value="MBD1398431.1"/>
    <property type="molecule type" value="Genomic_DNA"/>
</dbReference>
<protein>
    <submittedName>
        <fullName evidence="2">OsmC family peroxiredoxin</fullName>
    </submittedName>
</protein>
<reference evidence="2 3" key="1">
    <citation type="submission" date="2020-09" db="EMBL/GenBank/DDBJ databases">
        <title>Genome sequencing and assembly of Pontibacter sp.</title>
        <authorList>
            <person name="Chhetri G."/>
        </authorList>
    </citation>
    <scope>NUCLEOTIDE SEQUENCE [LARGE SCALE GENOMIC DNA]</scope>
    <source>
        <strain evidence="2 3">JH31</strain>
    </source>
</reference>
<dbReference type="RefSeq" id="WP_191184564.1">
    <property type="nucleotide sequence ID" value="NZ_JACXAJ010000008.1"/>
</dbReference>